<comment type="subcellular location">
    <subcellularLocation>
        <location evidence="1">Nucleus</location>
    </subcellularLocation>
</comment>
<organism evidence="17 18">
    <name type="scientific">Macrophomina phaseolina (strain MS6)</name>
    <name type="common">Charcoal rot fungus</name>
    <dbReference type="NCBI Taxonomy" id="1126212"/>
    <lineage>
        <taxon>Eukaryota</taxon>
        <taxon>Fungi</taxon>
        <taxon>Dikarya</taxon>
        <taxon>Ascomycota</taxon>
        <taxon>Pezizomycotina</taxon>
        <taxon>Dothideomycetes</taxon>
        <taxon>Dothideomycetes incertae sedis</taxon>
        <taxon>Botryosphaeriales</taxon>
        <taxon>Botryosphaeriaceae</taxon>
        <taxon>Macrophomina</taxon>
    </lineage>
</organism>
<dbReference type="PANTHER" id="PTHR12039">
    <property type="entry name" value="NICOTINAMIDE MONONUCLEOTIDE ADENYLYLTRANSFERASE"/>
    <property type="match status" value="1"/>
</dbReference>
<protein>
    <recommendedName>
        <fullName evidence="15">Nicotinamide-nucleotide adenylyltransferase</fullName>
        <ecNumber evidence="15">2.7.7.1</ecNumber>
        <ecNumber evidence="15">2.7.7.18</ecNumber>
    </recommendedName>
</protein>
<dbReference type="InterPro" id="IPR004821">
    <property type="entry name" value="Cyt_trans-like"/>
</dbReference>
<dbReference type="GO" id="GO:0000309">
    <property type="term" value="F:nicotinamide-nucleotide adenylyltransferase activity"/>
    <property type="evidence" value="ECO:0007669"/>
    <property type="project" value="UniProtKB-EC"/>
</dbReference>
<evidence type="ECO:0000313" key="17">
    <source>
        <dbReference type="EMBL" id="EKG12889.1"/>
    </source>
</evidence>
<dbReference type="InParanoid" id="K2RRM6"/>
<dbReference type="FunCoup" id="K2RRM6">
    <property type="interactions" value="496"/>
</dbReference>
<evidence type="ECO:0000259" key="16">
    <source>
        <dbReference type="Pfam" id="PF01467"/>
    </source>
</evidence>
<dbReference type="UniPathway" id="UPA00253">
    <property type="reaction ID" value="UER00332"/>
</dbReference>
<keyword evidence="6 15" id="KW-0662">Pyridine nucleotide biosynthesis</keyword>
<dbReference type="SUPFAM" id="SSF52374">
    <property type="entry name" value="Nucleotidylyl transferase"/>
    <property type="match status" value="1"/>
</dbReference>
<keyword evidence="11 15" id="KW-0520">NAD</keyword>
<dbReference type="FunFam" id="3.40.50.620:FF:000074">
    <property type="entry name" value="Nicotinamide-nucleotide adenylyltransferase"/>
    <property type="match status" value="1"/>
</dbReference>
<dbReference type="GO" id="GO:0009435">
    <property type="term" value="P:NAD+ biosynthetic process"/>
    <property type="evidence" value="ECO:0007669"/>
    <property type="project" value="UniProtKB-UniPathway"/>
</dbReference>
<keyword evidence="5" id="KW-0597">Phosphoprotein</keyword>
<keyword evidence="12" id="KW-0539">Nucleus</keyword>
<evidence type="ECO:0000256" key="11">
    <source>
        <dbReference type="ARBA" id="ARBA00023027"/>
    </source>
</evidence>
<dbReference type="HOGENOM" id="CLU_033366_0_1_1"/>
<evidence type="ECO:0000256" key="10">
    <source>
        <dbReference type="ARBA" id="ARBA00022840"/>
    </source>
</evidence>
<evidence type="ECO:0000256" key="13">
    <source>
        <dbReference type="ARBA" id="ARBA00048721"/>
    </source>
</evidence>
<dbReference type="EMBL" id="AHHD01000424">
    <property type="protein sequence ID" value="EKG12889.1"/>
    <property type="molecule type" value="Genomic_DNA"/>
</dbReference>
<dbReference type="Gene3D" id="3.40.50.620">
    <property type="entry name" value="HUPs"/>
    <property type="match status" value="1"/>
</dbReference>
<dbReference type="GO" id="GO:0005634">
    <property type="term" value="C:nucleus"/>
    <property type="evidence" value="ECO:0007669"/>
    <property type="project" value="UniProtKB-SubCell"/>
</dbReference>
<keyword evidence="7 15" id="KW-0808">Transferase</keyword>
<dbReference type="EC" id="2.7.7.18" evidence="15"/>
<feature type="domain" description="Cytidyltransferase-like" evidence="16">
    <location>
        <begin position="43"/>
        <end position="229"/>
    </location>
</feature>
<comment type="pathway">
    <text evidence="3">Cofactor biosynthesis; NAD(+) biosynthesis; deamido-NAD(+) from nicotinate D-ribonucleotide: step 1/1.</text>
</comment>
<evidence type="ECO:0000256" key="15">
    <source>
        <dbReference type="RuleBase" id="RU362021"/>
    </source>
</evidence>
<dbReference type="GO" id="GO:0005524">
    <property type="term" value="F:ATP binding"/>
    <property type="evidence" value="ECO:0007669"/>
    <property type="project" value="UniProtKB-KW"/>
</dbReference>
<dbReference type="NCBIfam" id="TIGR00482">
    <property type="entry name" value="nicotinate (nicotinamide) nucleotide adenylyltransferase"/>
    <property type="match status" value="1"/>
</dbReference>
<dbReference type="eggNOG" id="KOG3199">
    <property type="taxonomic scope" value="Eukaryota"/>
</dbReference>
<evidence type="ECO:0000256" key="7">
    <source>
        <dbReference type="ARBA" id="ARBA00022679"/>
    </source>
</evidence>
<evidence type="ECO:0000313" key="18">
    <source>
        <dbReference type="Proteomes" id="UP000007129"/>
    </source>
</evidence>
<keyword evidence="8 15" id="KW-0548">Nucleotidyltransferase</keyword>
<comment type="similarity">
    <text evidence="4 15">Belongs to the eukaryotic NMN adenylyltransferase family.</text>
</comment>
<accession>K2RRM6</accession>
<evidence type="ECO:0000256" key="4">
    <source>
        <dbReference type="ARBA" id="ARBA00007064"/>
    </source>
</evidence>
<evidence type="ECO:0000256" key="14">
    <source>
        <dbReference type="ARBA" id="ARBA00049001"/>
    </source>
</evidence>
<keyword evidence="10 15" id="KW-0067">ATP-binding</keyword>
<dbReference type="Pfam" id="PF01467">
    <property type="entry name" value="CTP_transf_like"/>
    <property type="match status" value="1"/>
</dbReference>
<comment type="catalytic activity">
    <reaction evidence="13 15">
        <text>nicotinate beta-D-ribonucleotide + ATP + H(+) = deamido-NAD(+) + diphosphate</text>
        <dbReference type="Rhea" id="RHEA:22860"/>
        <dbReference type="ChEBI" id="CHEBI:15378"/>
        <dbReference type="ChEBI" id="CHEBI:30616"/>
        <dbReference type="ChEBI" id="CHEBI:33019"/>
        <dbReference type="ChEBI" id="CHEBI:57502"/>
        <dbReference type="ChEBI" id="CHEBI:58437"/>
        <dbReference type="EC" id="2.7.7.18"/>
    </reaction>
</comment>
<evidence type="ECO:0000256" key="6">
    <source>
        <dbReference type="ARBA" id="ARBA00022642"/>
    </source>
</evidence>
<dbReference type="AlphaFoldDB" id="K2RRM6"/>
<dbReference type="VEuPathDB" id="FungiDB:MPH_09988"/>
<dbReference type="EC" id="2.7.7.1" evidence="15"/>
<dbReference type="Proteomes" id="UP000007129">
    <property type="component" value="Unassembled WGS sequence"/>
</dbReference>
<dbReference type="InterPro" id="IPR051182">
    <property type="entry name" value="Euk_NMN_adenylyltrnsfrase"/>
</dbReference>
<name>K2RRM6_MACPH</name>
<evidence type="ECO:0000256" key="3">
    <source>
        <dbReference type="ARBA" id="ARBA00005019"/>
    </source>
</evidence>
<evidence type="ECO:0000256" key="5">
    <source>
        <dbReference type="ARBA" id="ARBA00022553"/>
    </source>
</evidence>
<evidence type="ECO:0000256" key="9">
    <source>
        <dbReference type="ARBA" id="ARBA00022741"/>
    </source>
</evidence>
<proteinExistence type="inferred from homology"/>
<evidence type="ECO:0000256" key="2">
    <source>
        <dbReference type="ARBA" id="ARBA00004658"/>
    </source>
</evidence>
<dbReference type="STRING" id="1126212.K2RRM6"/>
<comment type="caution">
    <text evidence="17">The sequence shown here is derived from an EMBL/GenBank/DDBJ whole genome shotgun (WGS) entry which is preliminary data.</text>
</comment>
<dbReference type="PANTHER" id="PTHR12039:SF0">
    <property type="entry name" value="NICOTINAMIDE-NUCLEOTIDE ADENYLYLTRANSFERASE"/>
    <property type="match status" value="1"/>
</dbReference>
<comment type="catalytic activity">
    <reaction evidence="14 15">
        <text>beta-nicotinamide D-ribonucleotide + ATP + H(+) = diphosphate + NAD(+)</text>
        <dbReference type="Rhea" id="RHEA:21360"/>
        <dbReference type="ChEBI" id="CHEBI:14649"/>
        <dbReference type="ChEBI" id="CHEBI:15378"/>
        <dbReference type="ChEBI" id="CHEBI:30616"/>
        <dbReference type="ChEBI" id="CHEBI:33019"/>
        <dbReference type="ChEBI" id="CHEBI:57540"/>
        <dbReference type="EC" id="2.7.7.1"/>
    </reaction>
</comment>
<evidence type="ECO:0000256" key="1">
    <source>
        <dbReference type="ARBA" id="ARBA00004123"/>
    </source>
</evidence>
<dbReference type="InterPro" id="IPR014729">
    <property type="entry name" value="Rossmann-like_a/b/a_fold"/>
</dbReference>
<sequence length="276" mass="31134">MSQPQEAAQNGVDGGSPLGSYEFPTQRLKKVLSDSSRTPLVLVACGSFSPITYLHLRIFEMALDWVRYNTEFEVIGGYLSPVGDAYKKAGLASSEHRIRMCELAVEDSSWISVDKWEPLHKEYLPTAKVLDHFDHELNEVRGGIEDYSGEKRKIKVALLAGADLIQTMSTPNLWAPKDLDHILGHYGAFIVEREGTDIDDALASLQQWRDNIYVIHQLVKNDVSSTRIRLFLKRDMSIRYLVPEPVIKYIEANGLYSDESEKKEEKGKIAESSKSS</sequence>
<keyword evidence="9 15" id="KW-0547">Nucleotide-binding</keyword>
<comment type="pathway">
    <text evidence="2 15">Cofactor biosynthesis; NAD(+) biosynthesis; NAD(+) from nicotinamide D-ribonucleotide: step 1/1.</text>
</comment>
<gene>
    <name evidence="17" type="ORF">MPH_09988</name>
</gene>
<dbReference type="CDD" id="cd09286">
    <property type="entry name" value="NMNAT_Eukarya"/>
    <property type="match status" value="1"/>
</dbReference>
<dbReference type="GO" id="GO:0004515">
    <property type="term" value="F:nicotinate-nucleotide adenylyltransferase activity"/>
    <property type="evidence" value="ECO:0007669"/>
    <property type="project" value="UniProtKB-EC"/>
</dbReference>
<evidence type="ECO:0000256" key="8">
    <source>
        <dbReference type="ARBA" id="ARBA00022695"/>
    </source>
</evidence>
<dbReference type="InterPro" id="IPR005248">
    <property type="entry name" value="NadD/NMNAT"/>
</dbReference>
<dbReference type="OrthoDB" id="422187at2759"/>
<dbReference type="InterPro" id="IPR045094">
    <property type="entry name" value="NMNAT_euk"/>
</dbReference>
<reference evidence="17 18" key="1">
    <citation type="journal article" date="2012" name="BMC Genomics">
        <title>Tools to kill: Genome of one of the most destructive plant pathogenic fungi Macrophomina phaseolina.</title>
        <authorList>
            <person name="Islam M.S."/>
            <person name="Haque M.S."/>
            <person name="Islam M.M."/>
            <person name="Emdad E.M."/>
            <person name="Halim A."/>
            <person name="Hossen Q.M.M."/>
            <person name="Hossain M.Z."/>
            <person name="Ahmed B."/>
            <person name="Rahim S."/>
            <person name="Rahman M.S."/>
            <person name="Alam M.M."/>
            <person name="Hou S."/>
            <person name="Wan X."/>
            <person name="Saito J.A."/>
            <person name="Alam M."/>
        </authorList>
    </citation>
    <scope>NUCLEOTIDE SEQUENCE [LARGE SCALE GENOMIC DNA]</scope>
    <source>
        <strain evidence="17 18">MS6</strain>
    </source>
</reference>
<evidence type="ECO:0000256" key="12">
    <source>
        <dbReference type="ARBA" id="ARBA00023242"/>
    </source>
</evidence>